<dbReference type="GO" id="GO:0003735">
    <property type="term" value="F:structural constituent of ribosome"/>
    <property type="evidence" value="ECO:0007669"/>
    <property type="project" value="InterPro"/>
</dbReference>
<feature type="compositionally biased region" description="Acidic residues" evidence="1">
    <location>
        <begin position="74"/>
        <end position="84"/>
    </location>
</feature>
<evidence type="ECO:0000313" key="3">
    <source>
        <dbReference type="Proteomes" id="UP000812966"/>
    </source>
</evidence>
<protein>
    <submittedName>
        <fullName evidence="2">Uncharacterized protein</fullName>
    </submittedName>
</protein>
<proteinExistence type="predicted"/>
<dbReference type="InterPro" id="IPR032053">
    <property type="entry name" value="Ribosomal_mS34"/>
</dbReference>
<dbReference type="AlphaFoldDB" id="A0A8K0NQ82"/>
<keyword evidence="3" id="KW-1185">Reference proteome</keyword>
<evidence type="ECO:0000313" key="2">
    <source>
        <dbReference type="EMBL" id="KAG7539616.1"/>
    </source>
</evidence>
<reference evidence="2" key="1">
    <citation type="submission" date="2020-04" db="EMBL/GenBank/DDBJ databases">
        <title>Analysis of mating type loci in Filobasidium floriforme.</title>
        <authorList>
            <person name="Nowrousian M."/>
        </authorList>
    </citation>
    <scope>NUCLEOTIDE SEQUENCE</scope>
    <source>
        <strain evidence="2">CBS 6242</strain>
    </source>
</reference>
<name>A0A8K0NQ82_9TREE</name>
<dbReference type="Pfam" id="PF16053">
    <property type="entry name" value="MRP-S34"/>
    <property type="match status" value="1"/>
</dbReference>
<dbReference type="EMBL" id="JABELV010000064">
    <property type="protein sequence ID" value="KAG7539616.1"/>
    <property type="molecule type" value="Genomic_DNA"/>
</dbReference>
<accession>A0A8K0NQ82</accession>
<feature type="region of interest" description="Disordered" evidence="1">
    <location>
        <begin position="180"/>
        <end position="206"/>
    </location>
</feature>
<dbReference type="GO" id="GO:0005739">
    <property type="term" value="C:mitochondrion"/>
    <property type="evidence" value="ECO:0007669"/>
    <property type="project" value="InterPro"/>
</dbReference>
<sequence length="219" mass="24433">MSATAKTTLPKLLAGLPKYGQGQLVQPVSWKTKYPNSFYKITRTKLRFQQVDEAGKPIVASAVADKGKAKEQPREEDEFEEDNDDGDIFGELAEEEIVAQQTGGRPHGKAWGVLFWNGQPKIPTRNARKSLTPDASTSIIPETVIRGRLKESWTPLDTSALNAEIRQAVDGLQTGRKAKLQTGYVQTSRAERREVRKDRKEMRQEKLKSMTVVLPAGEV</sequence>
<comment type="caution">
    <text evidence="2">The sequence shown here is derived from an EMBL/GenBank/DDBJ whole genome shotgun (WGS) entry which is preliminary data.</text>
</comment>
<organism evidence="2 3">
    <name type="scientific">Filobasidium floriforme</name>
    <dbReference type="NCBI Taxonomy" id="5210"/>
    <lineage>
        <taxon>Eukaryota</taxon>
        <taxon>Fungi</taxon>
        <taxon>Dikarya</taxon>
        <taxon>Basidiomycota</taxon>
        <taxon>Agaricomycotina</taxon>
        <taxon>Tremellomycetes</taxon>
        <taxon>Filobasidiales</taxon>
        <taxon>Filobasidiaceae</taxon>
        <taxon>Filobasidium</taxon>
    </lineage>
</organism>
<evidence type="ECO:0000256" key="1">
    <source>
        <dbReference type="SAM" id="MobiDB-lite"/>
    </source>
</evidence>
<dbReference type="Proteomes" id="UP000812966">
    <property type="component" value="Unassembled WGS sequence"/>
</dbReference>
<feature type="region of interest" description="Disordered" evidence="1">
    <location>
        <begin position="63"/>
        <end position="84"/>
    </location>
</feature>
<feature type="compositionally biased region" description="Basic and acidic residues" evidence="1">
    <location>
        <begin position="189"/>
        <end position="206"/>
    </location>
</feature>
<gene>
    <name evidence="2" type="ORF">FFLO_03492</name>
</gene>